<feature type="transmembrane region" description="Helical" evidence="1">
    <location>
        <begin position="35"/>
        <end position="56"/>
    </location>
</feature>
<dbReference type="OrthoDB" id="305804at2157"/>
<dbReference type="STRING" id="996166.SAMN05192554_10856"/>
<organism evidence="2 3">
    <name type="scientific">Haloarchaeobius iranensis</name>
    <dbReference type="NCBI Taxonomy" id="996166"/>
    <lineage>
        <taxon>Archaea</taxon>
        <taxon>Methanobacteriati</taxon>
        <taxon>Methanobacteriota</taxon>
        <taxon>Stenosarchaea group</taxon>
        <taxon>Halobacteria</taxon>
        <taxon>Halobacteriales</taxon>
        <taxon>Halorubellaceae</taxon>
        <taxon>Haloarchaeobius</taxon>
    </lineage>
</organism>
<keyword evidence="1" id="KW-1133">Transmembrane helix</keyword>
<reference evidence="2 3" key="1">
    <citation type="submission" date="2016-10" db="EMBL/GenBank/DDBJ databases">
        <authorList>
            <person name="de Groot N.N."/>
        </authorList>
    </citation>
    <scope>NUCLEOTIDE SEQUENCE [LARGE SCALE GENOMIC DNA]</scope>
    <source>
        <strain evidence="3">EB21,IBRC-M 10013,KCTC 4048</strain>
    </source>
</reference>
<dbReference type="RefSeq" id="WP_089732910.1">
    <property type="nucleotide sequence ID" value="NZ_FNIA01000008.1"/>
</dbReference>
<evidence type="ECO:0000313" key="3">
    <source>
        <dbReference type="Proteomes" id="UP000199370"/>
    </source>
</evidence>
<dbReference type="AlphaFoldDB" id="A0A1G9WHI9"/>
<gene>
    <name evidence="2" type="ORF">SAMN05192554_10856</name>
</gene>
<dbReference type="NCBIfam" id="TIGR03510">
    <property type="entry name" value="XapX"/>
    <property type="match status" value="1"/>
</dbReference>
<accession>A0A1G9WHI9</accession>
<dbReference type="InterPro" id="IPR020017">
    <property type="entry name" value="XapX_domain"/>
</dbReference>
<sequence length="65" mass="6738">MNATQVVLATLTGFTVGALFKFVEIPIPAPPNLAGIMGIVGIFVGFQVMSELGVTIDDLFTALGL</sequence>
<dbReference type="Proteomes" id="UP000199370">
    <property type="component" value="Unassembled WGS sequence"/>
</dbReference>
<keyword evidence="1" id="KW-0812">Transmembrane</keyword>
<keyword evidence="1" id="KW-0472">Membrane</keyword>
<dbReference type="EMBL" id="FNIA01000008">
    <property type="protein sequence ID" value="SDM83525.1"/>
    <property type="molecule type" value="Genomic_DNA"/>
</dbReference>
<name>A0A1G9WHI9_9EURY</name>
<keyword evidence="3" id="KW-1185">Reference proteome</keyword>
<evidence type="ECO:0000313" key="2">
    <source>
        <dbReference type="EMBL" id="SDM83525.1"/>
    </source>
</evidence>
<feature type="transmembrane region" description="Helical" evidence="1">
    <location>
        <begin position="6"/>
        <end position="23"/>
    </location>
</feature>
<proteinExistence type="predicted"/>
<protein>
    <submittedName>
        <fullName evidence="2">XapX domain-containing protein</fullName>
    </submittedName>
</protein>
<evidence type="ECO:0000256" key="1">
    <source>
        <dbReference type="SAM" id="Phobius"/>
    </source>
</evidence>